<feature type="compositionally biased region" description="Polar residues" evidence="1">
    <location>
        <begin position="194"/>
        <end position="210"/>
    </location>
</feature>
<keyword evidence="3" id="KW-1185">Reference proteome</keyword>
<evidence type="ECO:0008006" key="4">
    <source>
        <dbReference type="Google" id="ProtNLM"/>
    </source>
</evidence>
<dbReference type="OrthoDB" id="2152680at2759"/>
<proteinExistence type="predicted"/>
<dbReference type="Pfam" id="PF09804">
    <property type="entry name" value="DENND11"/>
    <property type="match status" value="1"/>
</dbReference>
<dbReference type="GO" id="GO:0005811">
    <property type="term" value="C:lipid droplet"/>
    <property type="evidence" value="ECO:0007669"/>
    <property type="project" value="TreeGrafter"/>
</dbReference>
<dbReference type="PANTHER" id="PTHR28153">
    <property type="entry name" value="PROTEIN, PUTATIVE-RELATED"/>
    <property type="match status" value="1"/>
</dbReference>
<dbReference type="PANTHER" id="PTHR28153:SF1">
    <property type="entry name" value="DUF4484 DOMAIN-CONTAINING PROTEIN"/>
    <property type="match status" value="1"/>
</dbReference>
<sequence length="697" mass="78578">MSTVSDGYPAQAEVGDVELHESGIPSTSVDISGIEQEQNGGQLSPSDTSTTQQSSENVVAVFVARFDVHRGNVIEWQYPAEYNYSDMNLDGVEYQAICSGLHSISQDTIYFKKGSNFGISAFENKAVNENTEERGARMMAVGCLVTPTPETGSCGQLWHHIDFLRSEVKLLIEQHEITSTTYDNLIEYFNNNSQKETQSDDGQPSTSTENLDVPTMTKFASLSSIDTSKLHHQASADLSQFSPSITSLAHQSTNDETAQQSVNHQLYNVIRHPAGTDAKNMEYLQVEDSHPAHAFSDFVRILGPNIFLLWKAAILKKRILILTSTPVEKACQFVYNICLLATLPRSHELTLTLEGKLKLQPLFCVGINDIDEMETMEGGYVACTPDKIFQQKPHLFDILVTLPDSSDDDSSHGFLLESISSSYSLPQLSHSPHLRIESVDGVGQLKAMRYTQANFLRYRILRIMIKSRMNRLSRRLTETTTFSDLFSEPDDGYDIKLADLLDRNSSSDTLGDTLGKFLLGGWFWWYGRDEERPARFRSWQQAFVGNRVKRRKQDRLTREERTRLLFGGDELQDDEEDAPLITESNIMATLAGNPQTVIRADSDTVEVEDNKHWLEIELIRFFHVLSLQVLLHLQTKLKDHQDEDDVVLNAQDIEDLGMAGDEELVVEIAQLYFGQSIQVASRSYCGQCCQQTRRLQI</sequence>
<accession>A0A8H7Q135</accession>
<protein>
    <recommendedName>
        <fullName evidence="4">UDENN domain-containing protein</fullName>
    </recommendedName>
</protein>
<evidence type="ECO:0000256" key="1">
    <source>
        <dbReference type="SAM" id="MobiDB-lite"/>
    </source>
</evidence>
<reference evidence="2" key="1">
    <citation type="submission" date="2020-12" db="EMBL/GenBank/DDBJ databases">
        <title>Metabolic potential, ecology and presence of endohyphal bacteria is reflected in genomic diversity of Mucoromycotina.</title>
        <authorList>
            <person name="Muszewska A."/>
            <person name="Okrasinska A."/>
            <person name="Steczkiewicz K."/>
            <person name="Drgas O."/>
            <person name="Orlowska M."/>
            <person name="Perlinska-Lenart U."/>
            <person name="Aleksandrzak-Piekarczyk T."/>
            <person name="Szatraj K."/>
            <person name="Zielenkiewicz U."/>
            <person name="Pilsyk S."/>
            <person name="Malc E."/>
            <person name="Mieczkowski P."/>
            <person name="Kruszewska J.S."/>
            <person name="Biernat P."/>
            <person name="Pawlowska J."/>
        </authorList>
    </citation>
    <scope>NUCLEOTIDE SEQUENCE</scope>
    <source>
        <strain evidence="2">WA0000051536</strain>
    </source>
</reference>
<dbReference type="AlphaFoldDB" id="A0A8H7Q135"/>
<feature type="region of interest" description="Disordered" evidence="1">
    <location>
        <begin position="194"/>
        <end position="213"/>
    </location>
</feature>
<dbReference type="Proteomes" id="UP000612746">
    <property type="component" value="Unassembled WGS sequence"/>
</dbReference>
<dbReference type="InterPro" id="IPR018626">
    <property type="entry name" value="LCHN/Anr2"/>
</dbReference>
<dbReference type="EMBL" id="JAEPRA010000006">
    <property type="protein sequence ID" value="KAG2183962.1"/>
    <property type="molecule type" value="Genomic_DNA"/>
</dbReference>
<evidence type="ECO:0000313" key="2">
    <source>
        <dbReference type="EMBL" id="KAG2183962.1"/>
    </source>
</evidence>
<dbReference type="InterPro" id="IPR053056">
    <property type="entry name" value="Lipid_Metab_Assoc_Protein"/>
</dbReference>
<comment type="caution">
    <text evidence="2">The sequence shown here is derived from an EMBL/GenBank/DDBJ whole genome shotgun (WGS) entry which is preliminary data.</text>
</comment>
<evidence type="ECO:0000313" key="3">
    <source>
        <dbReference type="Proteomes" id="UP000612746"/>
    </source>
</evidence>
<name>A0A8H7Q135_9FUNG</name>
<organism evidence="2 3">
    <name type="scientific">Umbelopsis vinacea</name>
    <dbReference type="NCBI Taxonomy" id="44442"/>
    <lineage>
        <taxon>Eukaryota</taxon>
        <taxon>Fungi</taxon>
        <taxon>Fungi incertae sedis</taxon>
        <taxon>Mucoromycota</taxon>
        <taxon>Mucoromycotina</taxon>
        <taxon>Umbelopsidomycetes</taxon>
        <taxon>Umbelopsidales</taxon>
        <taxon>Umbelopsidaceae</taxon>
        <taxon>Umbelopsis</taxon>
    </lineage>
</organism>
<gene>
    <name evidence="2" type="ORF">INT44_008973</name>
</gene>